<dbReference type="EMBL" id="FNJI01000013">
    <property type="protein sequence ID" value="SDP23314.1"/>
    <property type="molecule type" value="Genomic_DNA"/>
</dbReference>
<protein>
    <submittedName>
        <fullName evidence="1">Uncharacterized protein</fullName>
    </submittedName>
</protein>
<reference evidence="1 2" key="1">
    <citation type="submission" date="2016-10" db="EMBL/GenBank/DDBJ databases">
        <authorList>
            <person name="de Groot N.N."/>
        </authorList>
    </citation>
    <scope>NUCLEOTIDE SEQUENCE [LARGE SCALE GENOMIC DNA]</scope>
    <source>
        <strain evidence="1 2">DSM 12130</strain>
    </source>
</reference>
<evidence type="ECO:0000313" key="1">
    <source>
        <dbReference type="EMBL" id="SDP23314.1"/>
    </source>
</evidence>
<organism evidence="1 2">
    <name type="scientific">Desulforhopalus singaporensis</name>
    <dbReference type="NCBI Taxonomy" id="91360"/>
    <lineage>
        <taxon>Bacteria</taxon>
        <taxon>Pseudomonadati</taxon>
        <taxon>Thermodesulfobacteriota</taxon>
        <taxon>Desulfobulbia</taxon>
        <taxon>Desulfobulbales</taxon>
        <taxon>Desulfocapsaceae</taxon>
        <taxon>Desulforhopalus</taxon>
    </lineage>
</organism>
<evidence type="ECO:0000313" key="2">
    <source>
        <dbReference type="Proteomes" id="UP000199073"/>
    </source>
</evidence>
<name>A0A1H0R1A4_9BACT</name>
<accession>A0A1H0R1A4</accession>
<gene>
    <name evidence="1" type="ORF">SAMN05660330_02171</name>
</gene>
<proteinExistence type="predicted"/>
<dbReference type="Proteomes" id="UP000199073">
    <property type="component" value="Unassembled WGS sequence"/>
</dbReference>
<keyword evidence="2" id="KW-1185">Reference proteome</keyword>
<sequence>MVTIETKIVAAKQIKSFDVNFHQLTFISSIFIFTEFSEMIIH</sequence>
<dbReference type="AlphaFoldDB" id="A0A1H0R1A4"/>